<feature type="compositionally biased region" description="Acidic residues" evidence="1">
    <location>
        <begin position="135"/>
        <end position="147"/>
    </location>
</feature>
<evidence type="ECO:0000256" key="2">
    <source>
        <dbReference type="SAM" id="Phobius"/>
    </source>
</evidence>
<feature type="compositionally biased region" description="Polar residues" evidence="1">
    <location>
        <begin position="237"/>
        <end position="247"/>
    </location>
</feature>
<proteinExistence type="predicted"/>
<feature type="region of interest" description="Disordered" evidence="1">
    <location>
        <begin position="178"/>
        <end position="271"/>
    </location>
</feature>
<protein>
    <submittedName>
        <fullName evidence="3">Uncharacterized protein</fullName>
    </submittedName>
</protein>
<keyword evidence="2" id="KW-0472">Membrane</keyword>
<gene>
    <name evidence="3" type="ORF">KIPB_009493</name>
</gene>
<name>A0A9K3D2F8_9EUKA</name>
<feature type="compositionally biased region" description="Basic and acidic residues" evidence="1">
    <location>
        <begin position="124"/>
        <end position="134"/>
    </location>
</feature>
<evidence type="ECO:0000256" key="1">
    <source>
        <dbReference type="SAM" id="MobiDB-lite"/>
    </source>
</evidence>
<organism evidence="3 4">
    <name type="scientific">Kipferlia bialata</name>
    <dbReference type="NCBI Taxonomy" id="797122"/>
    <lineage>
        <taxon>Eukaryota</taxon>
        <taxon>Metamonada</taxon>
        <taxon>Carpediemonas-like organisms</taxon>
        <taxon>Kipferlia</taxon>
    </lineage>
</organism>
<accession>A0A9K3D2F8</accession>
<feature type="compositionally biased region" description="Basic and acidic residues" evidence="1">
    <location>
        <begin position="249"/>
        <end position="263"/>
    </location>
</feature>
<keyword evidence="4" id="KW-1185">Reference proteome</keyword>
<dbReference type="AlphaFoldDB" id="A0A9K3D2F8"/>
<evidence type="ECO:0000313" key="4">
    <source>
        <dbReference type="Proteomes" id="UP000265618"/>
    </source>
</evidence>
<feature type="compositionally biased region" description="Basic and acidic residues" evidence="1">
    <location>
        <begin position="178"/>
        <end position="206"/>
    </location>
</feature>
<dbReference type="Proteomes" id="UP000265618">
    <property type="component" value="Unassembled WGS sequence"/>
</dbReference>
<feature type="region of interest" description="Disordered" evidence="1">
    <location>
        <begin position="108"/>
        <end position="164"/>
    </location>
</feature>
<feature type="compositionally biased region" description="Basic and acidic residues" evidence="1">
    <location>
        <begin position="152"/>
        <end position="164"/>
    </location>
</feature>
<keyword evidence="2" id="KW-0812">Transmembrane</keyword>
<sequence>MEWTSRNRTRIGGSLATEYNESVPSPFKRGVTKFVRGAGNHGSTATFICGCLVLVGILLLLAPSALSSVSCDSRSRTGVVCGIDGVTEYASAYDACIMGAEVGHYGPCQEEEEVPTPGGYVSHTHPDTQTHDSEEREGEGLYDEAEEQVAMQEREREREREEQEAYFAERRALYDRLREEEERERETERQREEERQREAERQREIDAVSPPAHLEVSVEREAPALTDTDTDTPWSGLHSSLPGTVTDSVPHDTTLDTPVHTETETETGPDSECQGMASLITDMEAAFAPLIQCMGAGHPLSTDVDRLHRAAMRVVDVCDLWMEGQQQ</sequence>
<dbReference type="EMBL" id="BDIP01003239">
    <property type="protein sequence ID" value="GIQ87451.1"/>
    <property type="molecule type" value="Genomic_DNA"/>
</dbReference>
<feature type="transmembrane region" description="Helical" evidence="2">
    <location>
        <begin position="45"/>
        <end position="66"/>
    </location>
</feature>
<evidence type="ECO:0000313" key="3">
    <source>
        <dbReference type="EMBL" id="GIQ87451.1"/>
    </source>
</evidence>
<comment type="caution">
    <text evidence="3">The sequence shown here is derived from an EMBL/GenBank/DDBJ whole genome shotgun (WGS) entry which is preliminary data.</text>
</comment>
<keyword evidence="2" id="KW-1133">Transmembrane helix</keyword>
<reference evidence="3 4" key="1">
    <citation type="journal article" date="2018" name="PLoS ONE">
        <title>The draft genome of Kipferlia bialata reveals reductive genome evolution in fornicate parasites.</title>
        <authorList>
            <person name="Tanifuji G."/>
            <person name="Takabayashi S."/>
            <person name="Kume K."/>
            <person name="Takagi M."/>
            <person name="Nakayama T."/>
            <person name="Kamikawa R."/>
            <person name="Inagaki Y."/>
            <person name="Hashimoto T."/>
        </authorList>
    </citation>
    <scope>NUCLEOTIDE SEQUENCE [LARGE SCALE GENOMIC DNA]</scope>
    <source>
        <strain evidence="3">NY0173</strain>
    </source>
</reference>